<evidence type="ECO:0000259" key="2">
    <source>
        <dbReference type="Pfam" id="PF18912"/>
    </source>
</evidence>
<dbReference type="EMBL" id="VMGN01000045">
    <property type="protein sequence ID" value="TSC93443.1"/>
    <property type="molecule type" value="Genomic_DNA"/>
</dbReference>
<evidence type="ECO:0000256" key="1">
    <source>
        <dbReference type="ARBA" id="ARBA00008007"/>
    </source>
</evidence>
<dbReference type="GO" id="GO:0016757">
    <property type="term" value="F:glycosyltransferase activity"/>
    <property type="evidence" value="ECO:0007669"/>
    <property type="project" value="UniProtKB-KW"/>
</dbReference>
<comment type="similarity">
    <text evidence="1">Belongs to the ComF/GntX family.</text>
</comment>
<feature type="domain" description="Double zinc ribbon" evidence="2">
    <location>
        <begin position="12"/>
        <end position="63"/>
    </location>
</feature>
<dbReference type="SUPFAM" id="SSF53271">
    <property type="entry name" value="PRTase-like"/>
    <property type="match status" value="1"/>
</dbReference>
<dbReference type="Gene3D" id="3.40.50.2020">
    <property type="match status" value="1"/>
</dbReference>
<dbReference type="AlphaFoldDB" id="A0A554LKP8"/>
<dbReference type="Proteomes" id="UP000316495">
    <property type="component" value="Unassembled WGS sequence"/>
</dbReference>
<dbReference type="InterPro" id="IPR051910">
    <property type="entry name" value="ComF/GntX_DNA_util-trans"/>
</dbReference>
<comment type="caution">
    <text evidence="3">The sequence shown here is derived from an EMBL/GenBank/DDBJ whole genome shotgun (WGS) entry which is preliminary data.</text>
</comment>
<gene>
    <name evidence="3" type="ORF">Athens101428_680</name>
</gene>
<protein>
    <submittedName>
        <fullName evidence="3">Phosphoribosyltransferase</fullName>
    </submittedName>
</protein>
<name>A0A554LKP8_9BACT</name>
<accession>A0A554LKP8</accession>
<evidence type="ECO:0000313" key="4">
    <source>
        <dbReference type="Proteomes" id="UP000316495"/>
    </source>
</evidence>
<dbReference type="PANTHER" id="PTHR47505:SF1">
    <property type="entry name" value="DNA UTILIZATION PROTEIN YHGH"/>
    <property type="match status" value="1"/>
</dbReference>
<dbReference type="Pfam" id="PF18912">
    <property type="entry name" value="DZR_2"/>
    <property type="match status" value="1"/>
</dbReference>
<dbReference type="InterPro" id="IPR029057">
    <property type="entry name" value="PRTase-like"/>
</dbReference>
<organism evidence="3 4">
    <name type="scientific">Candidatus Berkelbacteria bacterium Athens1014_28</name>
    <dbReference type="NCBI Taxonomy" id="2017145"/>
    <lineage>
        <taxon>Bacteria</taxon>
        <taxon>Candidatus Berkelbacteria</taxon>
    </lineage>
</organism>
<dbReference type="CDD" id="cd06223">
    <property type="entry name" value="PRTases_typeI"/>
    <property type="match status" value="1"/>
</dbReference>
<dbReference type="PANTHER" id="PTHR47505">
    <property type="entry name" value="DNA UTILIZATION PROTEIN YHGH"/>
    <property type="match status" value="1"/>
</dbReference>
<dbReference type="InterPro" id="IPR000836">
    <property type="entry name" value="PRTase_dom"/>
</dbReference>
<reference evidence="3 4" key="1">
    <citation type="submission" date="2017-07" db="EMBL/GenBank/DDBJ databases">
        <title>Mechanisms for carbon and nitrogen cycling indicate functional differentiation within the Candidate Phyla Radiation.</title>
        <authorList>
            <person name="Danczak R.E."/>
            <person name="Johnston M.D."/>
            <person name="Kenah C."/>
            <person name="Slattery M."/>
            <person name="Wrighton K.C."/>
            <person name="Wilkins M.J."/>
        </authorList>
    </citation>
    <scope>NUCLEOTIDE SEQUENCE [LARGE SCALE GENOMIC DNA]</scope>
    <source>
        <strain evidence="3">Athens1014_28</strain>
    </source>
</reference>
<dbReference type="InterPro" id="IPR044005">
    <property type="entry name" value="DZR_2"/>
</dbReference>
<keyword evidence="3" id="KW-0328">Glycosyltransferase</keyword>
<proteinExistence type="inferred from homology"/>
<sequence length="211" mass="24126">MQKIKTIFHFFFDLIFPKNCVGCDVFADTLCAKCREEIKVIETFVCPKCGKINDSGKYCLECRSDLALFGLLISADYRHGPTKEMIHHFKYSGATEFASVLADLMMGRVSQLKNHQKMILVPVPLYFWRQRDRGYNQSEILARIVGKKLGLKIINPLKRKKTKPQVGLSGRARRKNLEGAFKMRKFANVLDKTIILVDDVSTTGTTLEEWS</sequence>
<evidence type="ECO:0000313" key="3">
    <source>
        <dbReference type="EMBL" id="TSC93443.1"/>
    </source>
</evidence>
<keyword evidence="3" id="KW-0808">Transferase</keyword>